<gene>
    <name evidence="1" type="ORF">IHBHHGIJ_03192</name>
    <name evidence="2" type="ORF">KFEGEMFD_03405</name>
    <name evidence="3" type="ORF">KFEGEMFD_03937</name>
</gene>
<sequence>MLVELRQELMNMREANAHCFSPARFRYLESMLGRAERARKPVQVFLEQKALDALQRYRTDYEAEAKKALGCLSESKLAQGEALFHAGHYHEVSMLLSGQGVRLTPERTQTVTALRELQAILNNKQAELDSPASSTLERQLRVQEAQSLTDGLYSQSLAQDEDGDDAATGRRSLQSIQTMQVSQQRRELQRRVELAIQEGPDSPGPLNPQMLAIKALTAMRDISPQYLSRYVNYLDALFWLEQAVARPAPAKPAKKPRKSSKKK</sequence>
<organism evidence="1 4">
    <name type="scientific">Zhongshania aliphaticivorans</name>
    <dbReference type="NCBI Taxonomy" id="1470434"/>
    <lineage>
        <taxon>Bacteria</taxon>
        <taxon>Pseudomonadati</taxon>
        <taxon>Pseudomonadota</taxon>
        <taxon>Gammaproteobacteria</taxon>
        <taxon>Cellvibrionales</taxon>
        <taxon>Spongiibacteraceae</taxon>
        <taxon>Zhongshania</taxon>
    </lineage>
</organism>
<reference evidence="4 5" key="1">
    <citation type="submission" date="2019-11" db="EMBL/GenBank/DDBJ databases">
        <authorList>
            <person name="Holert J."/>
        </authorList>
    </citation>
    <scope>NUCLEOTIDE SEQUENCE [LARGE SCALE GENOMIC DNA]</scope>
    <source>
        <strain evidence="2">BC3_2A</strain>
        <strain evidence="1">SB11_1A</strain>
    </source>
</reference>
<evidence type="ECO:0008006" key="6">
    <source>
        <dbReference type="Google" id="ProtNLM"/>
    </source>
</evidence>
<dbReference type="EMBL" id="CACSIM010000008">
    <property type="protein sequence ID" value="CAA0122067.1"/>
    <property type="molecule type" value="Genomic_DNA"/>
</dbReference>
<dbReference type="EMBL" id="CACSIM010000006">
    <property type="protein sequence ID" value="CAA0118114.1"/>
    <property type="molecule type" value="Genomic_DNA"/>
</dbReference>
<evidence type="ECO:0000313" key="4">
    <source>
        <dbReference type="Proteomes" id="UP000435877"/>
    </source>
</evidence>
<evidence type="ECO:0000313" key="3">
    <source>
        <dbReference type="EMBL" id="CAA0122067.1"/>
    </source>
</evidence>
<dbReference type="InterPro" id="IPR021549">
    <property type="entry name" value="DUF2894"/>
</dbReference>
<evidence type="ECO:0000313" key="2">
    <source>
        <dbReference type="EMBL" id="CAA0118114.1"/>
    </source>
</evidence>
<dbReference type="EMBL" id="CACSIK010000003">
    <property type="protein sequence ID" value="CAA0110387.1"/>
    <property type="molecule type" value="Genomic_DNA"/>
</dbReference>
<dbReference type="Proteomes" id="UP000439591">
    <property type="component" value="Unassembled WGS sequence"/>
</dbReference>
<protein>
    <recommendedName>
        <fullName evidence="6">DUF2894 domain-containing protein</fullName>
    </recommendedName>
</protein>
<accession>A0A5S9PZD0</accession>
<name>A0A5S9PZD0_9GAMM</name>
<evidence type="ECO:0000313" key="5">
    <source>
        <dbReference type="Proteomes" id="UP000439591"/>
    </source>
</evidence>
<evidence type="ECO:0000313" key="1">
    <source>
        <dbReference type="EMBL" id="CAA0110387.1"/>
    </source>
</evidence>
<keyword evidence="4" id="KW-1185">Reference proteome</keyword>
<dbReference type="Proteomes" id="UP000435877">
    <property type="component" value="Unassembled WGS sequence"/>
</dbReference>
<proteinExistence type="predicted"/>
<dbReference type="Pfam" id="PF11445">
    <property type="entry name" value="DUF2894"/>
    <property type="match status" value="1"/>
</dbReference>
<dbReference type="RefSeq" id="WP_235035766.1">
    <property type="nucleotide sequence ID" value="NZ_CACSIK010000003.1"/>
</dbReference>
<dbReference type="AlphaFoldDB" id="A0A5S9PZD0"/>